<evidence type="ECO:0000259" key="4">
    <source>
        <dbReference type="Pfam" id="PF04677"/>
    </source>
</evidence>
<gene>
    <name evidence="5" type="ORF">DH2020_004756</name>
</gene>
<dbReference type="Pfam" id="PF04677">
    <property type="entry name" value="CwfJ_C_1"/>
    <property type="match status" value="1"/>
</dbReference>
<evidence type="ECO:0008006" key="7">
    <source>
        <dbReference type="Google" id="ProtNLM"/>
    </source>
</evidence>
<dbReference type="EMBL" id="JABTTQ020000003">
    <property type="protein sequence ID" value="KAK6161375.1"/>
    <property type="molecule type" value="Genomic_DNA"/>
</dbReference>
<evidence type="ECO:0000259" key="3">
    <source>
        <dbReference type="Pfam" id="PF04676"/>
    </source>
</evidence>
<keyword evidence="6" id="KW-1185">Reference proteome</keyword>
<dbReference type="PANTHER" id="PTHR12072:SF5">
    <property type="entry name" value="CWF19-LIKE PROTEIN 2"/>
    <property type="match status" value="1"/>
</dbReference>
<feature type="compositionally biased region" description="Basic residues" evidence="2">
    <location>
        <begin position="138"/>
        <end position="153"/>
    </location>
</feature>
<feature type="compositionally biased region" description="Basic and acidic residues" evidence="2">
    <location>
        <begin position="119"/>
        <end position="137"/>
    </location>
</feature>
<feature type="region of interest" description="Disordered" evidence="2">
    <location>
        <begin position="57"/>
        <end position="87"/>
    </location>
</feature>
<evidence type="ECO:0000313" key="5">
    <source>
        <dbReference type="EMBL" id="KAK6161375.1"/>
    </source>
</evidence>
<feature type="domain" description="Cwf19-like protein C-terminal" evidence="3">
    <location>
        <begin position="875"/>
        <end position="972"/>
    </location>
</feature>
<evidence type="ECO:0000256" key="2">
    <source>
        <dbReference type="SAM" id="MobiDB-lite"/>
    </source>
</evidence>
<comment type="caution">
    <text evidence="5">The sequence shown here is derived from an EMBL/GenBank/DDBJ whole genome shotgun (WGS) entry which is preliminary data.</text>
</comment>
<feature type="compositionally biased region" description="Basic and acidic residues" evidence="2">
    <location>
        <begin position="68"/>
        <end position="80"/>
    </location>
</feature>
<feature type="compositionally biased region" description="Basic residues" evidence="2">
    <location>
        <begin position="219"/>
        <end position="231"/>
    </location>
</feature>
<organism evidence="5 6">
    <name type="scientific">Rehmannia glutinosa</name>
    <name type="common">Chinese foxglove</name>
    <dbReference type="NCBI Taxonomy" id="99300"/>
    <lineage>
        <taxon>Eukaryota</taxon>
        <taxon>Viridiplantae</taxon>
        <taxon>Streptophyta</taxon>
        <taxon>Embryophyta</taxon>
        <taxon>Tracheophyta</taxon>
        <taxon>Spermatophyta</taxon>
        <taxon>Magnoliopsida</taxon>
        <taxon>eudicotyledons</taxon>
        <taxon>Gunneridae</taxon>
        <taxon>Pentapetalae</taxon>
        <taxon>asterids</taxon>
        <taxon>lamiids</taxon>
        <taxon>Lamiales</taxon>
        <taxon>Orobanchaceae</taxon>
        <taxon>Rehmannieae</taxon>
        <taxon>Rehmannia</taxon>
    </lineage>
</organism>
<feature type="region of interest" description="Disordered" evidence="2">
    <location>
        <begin position="472"/>
        <end position="491"/>
    </location>
</feature>
<feature type="compositionally biased region" description="Basic and acidic residues" evidence="2">
    <location>
        <begin position="244"/>
        <end position="255"/>
    </location>
</feature>
<feature type="region of interest" description="Disordered" evidence="2">
    <location>
        <begin position="711"/>
        <end position="742"/>
    </location>
</feature>
<protein>
    <recommendedName>
        <fullName evidence="7">CWF19-like protein</fullName>
    </recommendedName>
</protein>
<comment type="similarity">
    <text evidence="1">Belongs to the CWF19 family.</text>
</comment>
<reference evidence="5 6" key="1">
    <citation type="journal article" date="2021" name="Comput. Struct. Biotechnol. J.">
        <title>De novo genome assembly of the potent medicinal plant Rehmannia glutinosa using nanopore technology.</title>
        <authorList>
            <person name="Ma L."/>
            <person name="Dong C."/>
            <person name="Song C."/>
            <person name="Wang X."/>
            <person name="Zheng X."/>
            <person name="Niu Y."/>
            <person name="Chen S."/>
            <person name="Feng W."/>
        </authorList>
    </citation>
    <scope>NUCLEOTIDE SEQUENCE [LARGE SCALE GENOMIC DNA]</scope>
    <source>
        <strain evidence="5">DH-2019</strain>
    </source>
</reference>
<dbReference type="InterPro" id="IPR006767">
    <property type="entry name" value="Cwf19-like_C_dom-2"/>
</dbReference>
<feature type="compositionally biased region" description="Acidic residues" evidence="2">
    <location>
        <begin position="177"/>
        <end position="192"/>
    </location>
</feature>
<evidence type="ECO:0000313" key="6">
    <source>
        <dbReference type="Proteomes" id="UP001318860"/>
    </source>
</evidence>
<feature type="region of interest" description="Disordered" evidence="2">
    <location>
        <begin position="119"/>
        <end position="266"/>
    </location>
</feature>
<name>A0ABR0XQP7_REHGL</name>
<accession>A0ABR0XQP7</accession>
<proteinExistence type="inferred from homology"/>
<dbReference type="InterPro" id="IPR006768">
    <property type="entry name" value="Cwf19-like_C_dom-1"/>
</dbReference>
<dbReference type="Pfam" id="PF04676">
    <property type="entry name" value="CwfJ_C_2"/>
    <property type="match status" value="1"/>
</dbReference>
<sequence>MIIDVQTLRKSKTATDVMIGLTKNEIALVGNPDCRHRLNLSKSKKWKAEDSISSPTLSFSSPIFRPEPNGDIRPNTERRRCSLNPQSPVSAGLIAGLSEYCNLGKEKMLSGLKFIPRDQVDQAKDETPNDSEKETRKSGHRKEKVGRKKKHSHYSSSDDGLERIKSGSRKKKKWYDSDEDMSSFSDESDSQSEVERDRKKRRSSKNEKKRHDDSLDNKYKHRSKKKSRSRRKDYSSENESSTSSEREKSSEEGNHHKGGMSKWMEDEKWGTNSGNVKNDLIGKCYLNFTLIISCRIFYIYLILLWHVKSDDSKGSQSLNSNSIVRKELGLEWMLRPKDTNDNISKKSSLIEPEEAPAEEAPCQIKKDNPRELNPYLKDSGSGYPEESDGMKAGNKRFLSNVVVGDGGASWRLKALKRAEEQAAREGRKLEEVVEERWGSMGHLAASVASHNVAPTHAHLRAIKNRRKGLLKEEQTNIDEENNKSEKKSMKDVLPRHPKMRVPKVHDSLSWGKRGSKNLSTEDAALVSTALSSINKFSNDGNFLDKLMHKEEDNSVDLSNPSKFEARPEPISVDFASVENKEDAGAVKLAMSANQLAAKALQLRMKGKHEEAEKLLIDGCVDMLLLSSSDLNISDFGCEMLPVGWIDSCKEAETIKERQNIGEGSSRLQIDGTTSRFIMHNISARKNKKEDDGDLHLAQKIMHNHRYSISSQADEEYDFDDGPRKKTRKKGGGGNYKSSEITNSANRFLTQQERCQFCFENPSRPKHLVIAIANFTYLALPQQQPVVPGHCGILTLQHESSTRTVEDNVWDEIRNFKKCLIMMFAKQEKDVVFFETVMGLAQQRRHCLVECVPLPRDVAKQAPVYFKKAIDEAEDEWSQHNSKKLIDTSEKGLRGSIPKNFPYFHVEFGLNKGFVHVIDDEKEFKSNFGLNVIRGILQLPGEDMYRRRRQESLETQKQAVASFARDWEPFDWTKQLD</sequence>
<feature type="compositionally biased region" description="Basic and acidic residues" evidence="2">
    <location>
        <begin position="204"/>
        <end position="218"/>
    </location>
</feature>
<dbReference type="PANTHER" id="PTHR12072">
    <property type="entry name" value="CWF19, CELL CYCLE CONTROL PROTEIN"/>
    <property type="match status" value="1"/>
</dbReference>
<evidence type="ECO:0000256" key="1">
    <source>
        <dbReference type="ARBA" id="ARBA00006795"/>
    </source>
</evidence>
<dbReference type="Proteomes" id="UP001318860">
    <property type="component" value="Unassembled WGS sequence"/>
</dbReference>
<dbReference type="InterPro" id="IPR040194">
    <property type="entry name" value="Cwf19-like"/>
</dbReference>
<feature type="domain" description="Cwf19-like C-terminal" evidence="4">
    <location>
        <begin position="744"/>
        <end position="866"/>
    </location>
</feature>